<evidence type="ECO:0000259" key="5">
    <source>
        <dbReference type="PROSITE" id="PS50994"/>
    </source>
</evidence>
<evidence type="ECO:0000256" key="1">
    <source>
        <dbReference type="ARBA" id="ARBA00022750"/>
    </source>
</evidence>
<keyword evidence="7" id="KW-1185">Reference proteome</keyword>
<evidence type="ECO:0000256" key="3">
    <source>
        <dbReference type="SAM" id="MobiDB-lite"/>
    </source>
</evidence>
<feature type="region of interest" description="Disordered" evidence="3">
    <location>
        <begin position="734"/>
        <end position="810"/>
    </location>
</feature>
<dbReference type="SUPFAM" id="SSF56672">
    <property type="entry name" value="DNA/RNA polymerases"/>
    <property type="match status" value="1"/>
</dbReference>
<name>A0AA38W3V5_9ASTR</name>
<dbReference type="Pfam" id="PF07727">
    <property type="entry name" value="RVT_2"/>
    <property type="match status" value="1"/>
</dbReference>
<keyword evidence="2" id="KW-0862">Zinc</keyword>
<organism evidence="6 7">
    <name type="scientific">Centaurea solstitialis</name>
    <name type="common">yellow star-thistle</name>
    <dbReference type="NCBI Taxonomy" id="347529"/>
    <lineage>
        <taxon>Eukaryota</taxon>
        <taxon>Viridiplantae</taxon>
        <taxon>Streptophyta</taxon>
        <taxon>Embryophyta</taxon>
        <taxon>Tracheophyta</taxon>
        <taxon>Spermatophyta</taxon>
        <taxon>Magnoliopsida</taxon>
        <taxon>eudicotyledons</taxon>
        <taxon>Gunneridae</taxon>
        <taxon>Pentapetalae</taxon>
        <taxon>asterids</taxon>
        <taxon>campanulids</taxon>
        <taxon>Asterales</taxon>
        <taxon>Asteraceae</taxon>
        <taxon>Carduoideae</taxon>
        <taxon>Cardueae</taxon>
        <taxon>Centaureinae</taxon>
        <taxon>Centaurea</taxon>
    </lineage>
</organism>
<reference evidence="6" key="1">
    <citation type="submission" date="2023-03" db="EMBL/GenBank/DDBJ databases">
        <title>Chromosome-scale reference genome and RAD-based genetic map of yellow starthistle (Centaurea solstitialis) reveal putative structural variation and QTLs associated with invader traits.</title>
        <authorList>
            <person name="Reatini B."/>
            <person name="Cang F.A."/>
            <person name="Jiang Q."/>
            <person name="Mckibben M.T.W."/>
            <person name="Barker M.S."/>
            <person name="Rieseberg L.H."/>
            <person name="Dlugosch K.M."/>
        </authorList>
    </citation>
    <scope>NUCLEOTIDE SEQUENCE</scope>
    <source>
        <strain evidence="6">CAN-66</strain>
        <tissue evidence="6">Leaf</tissue>
    </source>
</reference>
<feature type="compositionally biased region" description="Low complexity" evidence="3">
    <location>
        <begin position="771"/>
        <end position="791"/>
    </location>
</feature>
<sequence>MAEGSSNNRDFVQAAIPKFDGHYDHWAMLMENFLRSKEYWGLVENGILTVPAPTDAQRRLIEEQKLKDLKVKNYLFQAIDRDVLETILKRETSKQIWDSMKQKFQGSTRVKRAQLQALNRDFEVLHMKEGETVNAYFSRTLAIANKMKAHGKDMSETTITEKILRSMVSKFDYVVCSIEESNDLDTMTIDELQSSLLVHEQRMRGHGEEEQVLKVSYEDRAGRGRGRGNFRGGRGRGRGRQPLNKAISECYKCRKLGHFQYECPDWEKKVNYAEAEEDGEEQLLLMAYVDLKHGKKEEAWYFDSGCSNHMTGNKEWFLEMDENFQQSVKLGNDTRLAVVGKGTVCLEVNGLAQVISDVFYIPELKNNLLSVGQLQERGLAVLIQHGKCKVYHPQRGVIMETTMSGNRMFSLLATMSPKTSSCFQTVSEDESHLWHCRFGHLSYKGLRTLAYLKMVYGLPTLKVPKKLCTDCLSGKQHREHIPKKSLWRASSKLQLLHSDICGPIQPASNSSKRYMLSFIDDFTRKTWVYFLHEKSEAFAMFKIFKACVEKETGAHITCLRTDRGGEFTSNEFAEYCKVQGIGRQLTTAYTPQQNGVAERKNRTIMNMVRSMLAEKCVPKEFWPEAVKWSVHVLNRCPTVAVQNKTPEEAWSGEKPKVDYFRVFGCVAHAHVPDQKRRKLDDKSQKCVLLGVSEESKAYRLYEPVSKKIIISRDAKFEEDKSWDWGQDEGKCRSDVLEWNDDDGNDGIATNSNEITSSSNDSPNNSLTPNVSSSEGESFPSGSDGSNSPSPNAGRVRRTPAWMDDYETGEGLSDEDGLNALMMLIEDDPLTFQEAVKSRKWRDAMTAEIESIEKNKTWELTVLPNGVKAIQVKWLFKTKLNENGEIEKYKARLVAKGYVQQYGIDYTEVFAPVARLDTIRLILALAAQYGWTVFQLDVKSAFLHGELEEEVFVQQPLGYEKKGEEDKVYKLKKALYGLKQAPRAWYSKIEAYFVREGFVRCSCEHTLFTKSKEGGKFLIVSIYVDDLIYTGNDESMCDEFKSSMKLEFDMSDLGKMRYFLGIEVVQSPGGIFVCQRRYANEVLARFEMGNSNPVLNPIVPGSKLSKDEEGTKVDATLFKKLVGSLMYLTATRPDLMYGVSLISRYMACPTESHWRAGKRILRYLRGTTDLGIFYKRSNTKLLAYTDSDFAGDLDDRKSTSGFVFLFGSAAVSWSSKKQPIVTLSTTEAEYVAAAVCACQCIWLRRILEKLGSKEENGTVIHCDNSSTIKLSKNAVLHGRSKHIDTRFHFLRDLVKDGVVELSYCSSQEQVADIMTKPLKLEQFLKFRSLLGMVEASKFKGGIVGVMGIVQRRGSQRRMNAKLNQIKLVHLLKAYLARSQYPFIIGPSKGSAILRLSPSFAPTNEKFSGKQTSFAPAKAASYKPKDIKRHLDETRTGGVIGGKIVDRCHLSGGDTDGVDRHGGGGGGGGGIIVKSDRPRFCFESLYPGKSTHRYTRECGLHYGRYPTVIKGYSDVNWISDIKDSRSTSGYVFTLGSATISWKSSKKTIIARSTMESEFIALDKCGEKEKWGRFEGNYWGYIPKAFSEPGSVHDHNEHDYEDFTMSGRILCEYSKIEF</sequence>
<evidence type="ECO:0000259" key="4">
    <source>
        <dbReference type="PROSITE" id="PS50158"/>
    </source>
</evidence>
<dbReference type="Proteomes" id="UP001172457">
    <property type="component" value="Chromosome 6"/>
</dbReference>
<evidence type="ECO:0000256" key="2">
    <source>
        <dbReference type="PROSITE-ProRule" id="PRU00047"/>
    </source>
</evidence>
<dbReference type="InterPro" id="IPR057670">
    <property type="entry name" value="SH3_retrovirus"/>
</dbReference>
<dbReference type="SUPFAM" id="SSF53098">
    <property type="entry name" value="Ribonuclease H-like"/>
    <property type="match status" value="1"/>
</dbReference>
<dbReference type="EMBL" id="JARYMX010000006">
    <property type="protein sequence ID" value="KAJ9545552.1"/>
    <property type="molecule type" value="Genomic_DNA"/>
</dbReference>
<keyword evidence="2" id="KW-0479">Metal-binding</keyword>
<dbReference type="GO" id="GO:0008270">
    <property type="term" value="F:zinc ion binding"/>
    <property type="evidence" value="ECO:0007669"/>
    <property type="project" value="UniProtKB-KW"/>
</dbReference>
<dbReference type="InterPro" id="IPR036397">
    <property type="entry name" value="RNaseH_sf"/>
</dbReference>
<feature type="domain" description="Integrase catalytic" evidence="5">
    <location>
        <begin position="478"/>
        <end position="654"/>
    </location>
</feature>
<gene>
    <name evidence="6" type="ORF">OSB04_025259</name>
</gene>
<dbReference type="InterPro" id="IPR001584">
    <property type="entry name" value="Integrase_cat-core"/>
</dbReference>
<dbReference type="GO" id="GO:0004190">
    <property type="term" value="F:aspartic-type endopeptidase activity"/>
    <property type="evidence" value="ECO:0007669"/>
    <property type="project" value="UniProtKB-KW"/>
</dbReference>
<dbReference type="PROSITE" id="PS50994">
    <property type="entry name" value="INTEGRASE"/>
    <property type="match status" value="1"/>
</dbReference>
<dbReference type="GO" id="GO:0015074">
    <property type="term" value="P:DNA integration"/>
    <property type="evidence" value="ECO:0007669"/>
    <property type="project" value="InterPro"/>
</dbReference>
<dbReference type="InterPro" id="IPR001878">
    <property type="entry name" value="Znf_CCHC"/>
</dbReference>
<dbReference type="InterPro" id="IPR025724">
    <property type="entry name" value="GAG-pre-integrase_dom"/>
</dbReference>
<feature type="domain" description="CCHC-type" evidence="4">
    <location>
        <begin position="250"/>
        <end position="265"/>
    </location>
</feature>
<dbReference type="InterPro" id="IPR043502">
    <property type="entry name" value="DNA/RNA_pol_sf"/>
</dbReference>
<proteinExistence type="predicted"/>
<dbReference type="GO" id="GO:0003676">
    <property type="term" value="F:nucleic acid binding"/>
    <property type="evidence" value="ECO:0007669"/>
    <property type="project" value="InterPro"/>
</dbReference>
<dbReference type="PROSITE" id="PS50158">
    <property type="entry name" value="ZF_CCHC"/>
    <property type="match status" value="1"/>
</dbReference>
<protein>
    <recommendedName>
        <fullName evidence="8">Polyprotein</fullName>
    </recommendedName>
</protein>
<keyword evidence="2" id="KW-0863">Zinc-finger</keyword>
<dbReference type="Pfam" id="PF25597">
    <property type="entry name" value="SH3_retrovirus"/>
    <property type="match status" value="1"/>
</dbReference>
<keyword evidence="1" id="KW-0378">Hydrolase</keyword>
<feature type="compositionally biased region" description="Polar residues" evidence="3">
    <location>
        <begin position="747"/>
        <end position="770"/>
    </location>
</feature>
<dbReference type="PANTHER" id="PTHR11439:SF517">
    <property type="entry name" value="CYSTEINE-RICH RLK (RECEPTOR-LIKE PROTEIN KINASE) 8"/>
    <property type="match status" value="1"/>
</dbReference>
<dbReference type="Pfam" id="PF22936">
    <property type="entry name" value="Pol_BBD"/>
    <property type="match status" value="1"/>
</dbReference>
<keyword evidence="1" id="KW-0645">Protease</keyword>
<dbReference type="Pfam" id="PF14223">
    <property type="entry name" value="Retrotran_gag_2"/>
    <property type="match status" value="1"/>
</dbReference>
<dbReference type="SUPFAM" id="SSF57756">
    <property type="entry name" value="Retrovirus zinc finger-like domains"/>
    <property type="match status" value="1"/>
</dbReference>
<dbReference type="PANTHER" id="PTHR11439">
    <property type="entry name" value="GAG-POL-RELATED RETROTRANSPOSON"/>
    <property type="match status" value="1"/>
</dbReference>
<dbReference type="InterPro" id="IPR054722">
    <property type="entry name" value="PolX-like_BBD"/>
</dbReference>
<evidence type="ECO:0000313" key="6">
    <source>
        <dbReference type="EMBL" id="KAJ9545552.1"/>
    </source>
</evidence>
<dbReference type="InterPro" id="IPR013103">
    <property type="entry name" value="RVT_2"/>
</dbReference>
<dbReference type="Pfam" id="PF13976">
    <property type="entry name" value="gag_pre-integrs"/>
    <property type="match status" value="1"/>
</dbReference>
<dbReference type="CDD" id="cd09272">
    <property type="entry name" value="RNase_HI_RT_Ty1"/>
    <property type="match status" value="2"/>
</dbReference>
<evidence type="ECO:0008006" key="8">
    <source>
        <dbReference type="Google" id="ProtNLM"/>
    </source>
</evidence>
<dbReference type="Pfam" id="PF00098">
    <property type="entry name" value="zf-CCHC"/>
    <property type="match status" value="1"/>
</dbReference>
<comment type="caution">
    <text evidence="6">The sequence shown here is derived from an EMBL/GenBank/DDBJ whole genome shotgun (WGS) entry which is preliminary data.</text>
</comment>
<keyword evidence="1" id="KW-0064">Aspartyl protease</keyword>
<dbReference type="InterPro" id="IPR036875">
    <property type="entry name" value="Znf_CCHC_sf"/>
</dbReference>
<dbReference type="InterPro" id="IPR012337">
    <property type="entry name" value="RNaseH-like_sf"/>
</dbReference>
<dbReference type="Pfam" id="PF00665">
    <property type="entry name" value="rve"/>
    <property type="match status" value="1"/>
</dbReference>
<evidence type="ECO:0000313" key="7">
    <source>
        <dbReference type="Proteomes" id="UP001172457"/>
    </source>
</evidence>
<dbReference type="Gene3D" id="3.30.420.10">
    <property type="entry name" value="Ribonuclease H-like superfamily/Ribonuclease H"/>
    <property type="match status" value="1"/>
</dbReference>
<accession>A0AA38W3V5</accession>